<keyword evidence="5" id="KW-1185">Reference proteome</keyword>
<dbReference type="STRING" id="947013.SAMN04488109_5682"/>
<dbReference type="AlphaFoldDB" id="A0A1M5WHI1"/>
<feature type="domain" description="Peptidase S9 prolyl oligopeptidase catalytic" evidence="3">
    <location>
        <begin position="488"/>
        <end position="694"/>
    </location>
</feature>
<dbReference type="PANTHER" id="PTHR42776:SF27">
    <property type="entry name" value="DIPEPTIDYL PEPTIDASE FAMILY MEMBER 6"/>
    <property type="match status" value="1"/>
</dbReference>
<dbReference type="Pfam" id="PF00326">
    <property type="entry name" value="Peptidase_S9"/>
    <property type="match status" value="1"/>
</dbReference>
<dbReference type="Proteomes" id="UP000184212">
    <property type="component" value="Unassembled WGS sequence"/>
</dbReference>
<dbReference type="Gene3D" id="3.40.50.1820">
    <property type="entry name" value="alpha/beta hydrolase"/>
    <property type="match status" value="1"/>
</dbReference>
<dbReference type="SUPFAM" id="SSF53474">
    <property type="entry name" value="alpha/beta-Hydrolases"/>
    <property type="match status" value="1"/>
</dbReference>
<keyword evidence="4" id="KW-0645">Protease</keyword>
<dbReference type="InterPro" id="IPR011042">
    <property type="entry name" value="6-blade_b-propeller_TolB-like"/>
</dbReference>
<dbReference type="Gene3D" id="2.120.10.30">
    <property type="entry name" value="TolB, C-terminal domain"/>
    <property type="match status" value="2"/>
</dbReference>
<dbReference type="InterPro" id="IPR011659">
    <property type="entry name" value="WD40"/>
</dbReference>
<keyword evidence="1" id="KW-0378">Hydrolase</keyword>
<evidence type="ECO:0000256" key="2">
    <source>
        <dbReference type="ARBA" id="ARBA00022825"/>
    </source>
</evidence>
<dbReference type="EMBL" id="FQWQ01000005">
    <property type="protein sequence ID" value="SHH86644.1"/>
    <property type="molecule type" value="Genomic_DNA"/>
</dbReference>
<keyword evidence="4" id="KW-0031">Aminopeptidase</keyword>
<evidence type="ECO:0000313" key="5">
    <source>
        <dbReference type="Proteomes" id="UP000184212"/>
    </source>
</evidence>
<proteinExistence type="predicted"/>
<dbReference type="PANTHER" id="PTHR42776">
    <property type="entry name" value="SERINE PEPTIDASE S9 FAMILY MEMBER"/>
    <property type="match status" value="1"/>
</dbReference>
<dbReference type="Pfam" id="PF07676">
    <property type="entry name" value="PD40"/>
    <property type="match status" value="3"/>
</dbReference>
<reference evidence="4 5" key="1">
    <citation type="submission" date="2016-11" db="EMBL/GenBank/DDBJ databases">
        <authorList>
            <person name="Jaros S."/>
            <person name="Januszkiewicz K."/>
            <person name="Wedrychowicz H."/>
        </authorList>
    </citation>
    <scope>NUCLEOTIDE SEQUENCE [LARGE SCALE GENOMIC DNA]</scope>
    <source>
        <strain evidence="4 5">DSM 24574</strain>
    </source>
</reference>
<protein>
    <submittedName>
        <fullName evidence="4">Dipeptidyl aminopeptidase/acylaminoacyl peptidase</fullName>
    </submittedName>
</protein>
<organism evidence="4 5">
    <name type="scientific">Chryseolinea serpens</name>
    <dbReference type="NCBI Taxonomy" id="947013"/>
    <lineage>
        <taxon>Bacteria</taxon>
        <taxon>Pseudomonadati</taxon>
        <taxon>Bacteroidota</taxon>
        <taxon>Cytophagia</taxon>
        <taxon>Cytophagales</taxon>
        <taxon>Fulvivirgaceae</taxon>
        <taxon>Chryseolinea</taxon>
    </lineage>
</organism>
<dbReference type="GO" id="GO:0004177">
    <property type="term" value="F:aminopeptidase activity"/>
    <property type="evidence" value="ECO:0007669"/>
    <property type="project" value="UniProtKB-KW"/>
</dbReference>
<dbReference type="InterPro" id="IPR001375">
    <property type="entry name" value="Peptidase_S9_cat"/>
</dbReference>
<evidence type="ECO:0000256" key="1">
    <source>
        <dbReference type="ARBA" id="ARBA00022801"/>
    </source>
</evidence>
<sequence length="694" mass="78708">MHEDPFGRRPRGFFYEKSVEGLAWDDEKKLSFSTLNLPCTMKFLSLILVLSTSIVVSAQKLLRPSDVYHVITVKDPHLSPDGKWVAYTVSTPDSARDTNDNNIWMAATDGSSAIQLTYTEDGESSPRFSPDGRWISFLSGREKAKDKSQLWLMDRRGGEAHQQTKFKASISDYEWSPDGKKILFLIQDEEKADTVKDKPAKPIVIDRYHFKEDPGGYLGHLHTHLYVYDIATKKLDSLTSGKFDQSDAVWSPDSKYIAYTSNRTEDPDRNLNSDIWIVEAKAHAKPRQLTTWVDYDKRPVWSPDGKYIAYLRSISPEWDTYDEAHLAIVPVAGGEPVLLSQTLDRPVNNPQWSKNGHSILALIEDDRERYVMEFDIATKKYTKRTSGQHSVTDVLPFTDTKSVVLMSEPASPPELYLLENGAFKALTHHNETFVKTHHFATAEGFTFKNKDGMEVGGILFRPYGKPKGQKLPLLLWIHGGPVAQDEYEFDMTNQVLAAKGYLIANINYRGSNGKGYAFSRAIFGDWGNKEVVDLLAGVDYLIKSGDADPDKLGIGGWSYGGILTDYTTATDSRFKAAASGAGSALQTSMYGTDQYTQQYEMELGAPWKNMDKWTKVSYPFWNAEKIKTPTLYMVGESDFNVPAAGSEQMYQALRSLNVPTQLIIYPKQHHGLRVPSYWKDRYERYWKWFETYLK</sequence>
<accession>A0A1M5WHI1</accession>
<dbReference type="GO" id="GO:0006508">
    <property type="term" value="P:proteolysis"/>
    <property type="evidence" value="ECO:0007669"/>
    <property type="project" value="InterPro"/>
</dbReference>
<evidence type="ECO:0000259" key="3">
    <source>
        <dbReference type="Pfam" id="PF00326"/>
    </source>
</evidence>
<name>A0A1M5WHI1_9BACT</name>
<keyword evidence="2" id="KW-0720">Serine protease</keyword>
<dbReference type="SUPFAM" id="SSF82171">
    <property type="entry name" value="DPP6 N-terminal domain-like"/>
    <property type="match status" value="1"/>
</dbReference>
<dbReference type="GO" id="GO:0004252">
    <property type="term" value="F:serine-type endopeptidase activity"/>
    <property type="evidence" value="ECO:0007669"/>
    <property type="project" value="TreeGrafter"/>
</dbReference>
<dbReference type="InterPro" id="IPR029058">
    <property type="entry name" value="AB_hydrolase_fold"/>
</dbReference>
<evidence type="ECO:0000313" key="4">
    <source>
        <dbReference type="EMBL" id="SHH86644.1"/>
    </source>
</evidence>
<gene>
    <name evidence="4" type="ORF">SAMN04488109_5682</name>
</gene>